<sequence>MDQLPPHDERTGQPVQPGAQRHRPDPLRHP</sequence>
<evidence type="ECO:0000256" key="1">
    <source>
        <dbReference type="SAM" id="MobiDB-lite"/>
    </source>
</evidence>
<accession>A0ABT0ISX7</accession>
<comment type="caution">
    <text evidence="2">The sequence shown here is derived from an EMBL/GenBank/DDBJ whole genome shotgun (WGS) entry which is preliminary data.</text>
</comment>
<proteinExistence type="predicted"/>
<reference evidence="2 3" key="1">
    <citation type="submission" date="2022-04" db="EMBL/GenBank/DDBJ databases">
        <title>Rhizobium coralii sp. nov., isolated from coral Turbinaria peltata.</title>
        <authorList>
            <person name="Sun H."/>
        </authorList>
    </citation>
    <scope>NUCLEOTIDE SEQUENCE [LARGE SCALE GENOMIC DNA]</scope>
    <source>
        <strain evidence="2 3">NTR19</strain>
    </source>
</reference>
<feature type="region of interest" description="Disordered" evidence="1">
    <location>
        <begin position="1"/>
        <end position="30"/>
    </location>
</feature>
<dbReference type="EMBL" id="JALPRY010000014">
    <property type="protein sequence ID" value="MCK8780948.1"/>
    <property type="molecule type" value="Genomic_DNA"/>
</dbReference>
<gene>
    <name evidence="2" type="ORF">M0654_13235</name>
</gene>
<dbReference type="Proteomes" id="UP001202827">
    <property type="component" value="Unassembled WGS sequence"/>
</dbReference>
<evidence type="ECO:0000313" key="3">
    <source>
        <dbReference type="Proteomes" id="UP001202827"/>
    </source>
</evidence>
<evidence type="ECO:0000313" key="2">
    <source>
        <dbReference type="EMBL" id="MCK8780948.1"/>
    </source>
</evidence>
<feature type="compositionally biased region" description="Basic and acidic residues" evidence="1">
    <location>
        <begin position="1"/>
        <end position="11"/>
    </location>
</feature>
<protein>
    <submittedName>
        <fullName evidence="2">Uncharacterized protein</fullName>
    </submittedName>
</protein>
<organism evidence="2 3">
    <name type="scientific">Neorhizobium turbinariae</name>
    <dbReference type="NCBI Taxonomy" id="2937795"/>
    <lineage>
        <taxon>Bacteria</taxon>
        <taxon>Pseudomonadati</taxon>
        <taxon>Pseudomonadota</taxon>
        <taxon>Alphaproteobacteria</taxon>
        <taxon>Hyphomicrobiales</taxon>
        <taxon>Rhizobiaceae</taxon>
        <taxon>Rhizobium/Agrobacterium group</taxon>
        <taxon>Neorhizobium</taxon>
    </lineage>
</organism>
<keyword evidence="3" id="KW-1185">Reference proteome</keyword>
<name>A0ABT0ISX7_9HYPH</name>